<dbReference type="PANTHER" id="PTHR23248:SF63">
    <property type="entry name" value="PHOSPHOLIPID SCRAMBLASE"/>
    <property type="match status" value="1"/>
</dbReference>
<accession>A0A914XKK2</accession>
<dbReference type="PANTHER" id="PTHR23248">
    <property type="entry name" value="PHOSPHOLIPID SCRAMBLASE-RELATED"/>
    <property type="match status" value="1"/>
</dbReference>
<name>A0A914XKK2_9BILA</name>
<sequence length="308" mass="34802">MMANQVGQQPMYMPQQMPMGQQTMQQQMIPSVQYSQMAPPPYNPMMQSYNPAVTVQPGVQQNAQNIWAQHRGQVPAGCPPGLEYLTMVDQILCHQIVELLEAFTGWETNNKYVVKNSMGQQIFYVFEETDMCMRMCFNNNREFTLHIVDNMNQEVMRIYRPLKFCGGCCWFAGMCEFCSHELYVEAPPGTVVGSVKQTGDICTLNYEISDADGNVQLLINGPCIACECCADIEFPVLTKDGAARIGCVTKQWSGFAQEMYTNADNFGITFPLDLDVKTKATLLGATFLIDFMAFEKPKNQNNNNNNRW</sequence>
<comment type="similarity">
    <text evidence="1 2">Belongs to the phospholipid scramblase family.</text>
</comment>
<proteinExistence type="inferred from homology"/>
<keyword evidence="3" id="KW-1185">Reference proteome</keyword>
<reference evidence="4" key="1">
    <citation type="submission" date="2022-11" db="UniProtKB">
        <authorList>
            <consortium name="WormBaseParasite"/>
        </authorList>
    </citation>
    <scope>IDENTIFICATION</scope>
</reference>
<keyword evidence="2" id="KW-0564">Palmitate</keyword>
<dbReference type="AlphaFoldDB" id="A0A914XKK2"/>
<protein>
    <recommendedName>
        <fullName evidence="2">Phospholipid scramblase</fullName>
    </recommendedName>
</protein>
<organism evidence="3 4">
    <name type="scientific">Plectus sambesii</name>
    <dbReference type="NCBI Taxonomy" id="2011161"/>
    <lineage>
        <taxon>Eukaryota</taxon>
        <taxon>Metazoa</taxon>
        <taxon>Ecdysozoa</taxon>
        <taxon>Nematoda</taxon>
        <taxon>Chromadorea</taxon>
        <taxon>Plectida</taxon>
        <taxon>Plectina</taxon>
        <taxon>Plectoidea</taxon>
        <taxon>Plectidae</taxon>
        <taxon>Plectus</taxon>
    </lineage>
</organism>
<dbReference type="GO" id="GO:0017128">
    <property type="term" value="F:phospholipid scramblase activity"/>
    <property type="evidence" value="ECO:0007669"/>
    <property type="project" value="InterPro"/>
</dbReference>
<evidence type="ECO:0000313" key="3">
    <source>
        <dbReference type="Proteomes" id="UP000887566"/>
    </source>
</evidence>
<keyword evidence="2" id="KW-0449">Lipoprotein</keyword>
<keyword evidence="2" id="KW-0106">Calcium</keyword>
<dbReference type="Proteomes" id="UP000887566">
    <property type="component" value="Unplaced"/>
</dbReference>
<dbReference type="GO" id="GO:0005886">
    <property type="term" value="C:plasma membrane"/>
    <property type="evidence" value="ECO:0007669"/>
    <property type="project" value="TreeGrafter"/>
</dbReference>
<dbReference type="WBParaSite" id="PSAMB.scaffold869size39899.g9266.t1">
    <property type="protein sequence ID" value="PSAMB.scaffold869size39899.g9266.t1"/>
    <property type="gene ID" value="PSAMB.scaffold869size39899.g9266"/>
</dbReference>
<dbReference type="InterPro" id="IPR005552">
    <property type="entry name" value="Scramblase"/>
</dbReference>
<comment type="cofactor">
    <cofactor evidence="2">
        <name>Ca(2+)</name>
        <dbReference type="ChEBI" id="CHEBI:29108"/>
    </cofactor>
</comment>
<evidence type="ECO:0000313" key="4">
    <source>
        <dbReference type="WBParaSite" id="PSAMB.scaffold869size39899.g9266.t1"/>
    </source>
</evidence>
<evidence type="ECO:0000256" key="2">
    <source>
        <dbReference type="RuleBase" id="RU363116"/>
    </source>
</evidence>
<comment type="function">
    <text evidence="2">May mediate accelerated ATP-independent bidirectional transbilayer migration of phospholipids upon binding calcium ions that results in a loss of phospholipid asymmetry in the plasma membrane.</text>
</comment>
<dbReference type="Pfam" id="PF03803">
    <property type="entry name" value="Scramblase"/>
    <property type="match status" value="1"/>
</dbReference>
<evidence type="ECO:0000256" key="1">
    <source>
        <dbReference type="ARBA" id="ARBA00005350"/>
    </source>
</evidence>